<dbReference type="Gene3D" id="3.40.50.300">
    <property type="entry name" value="P-loop containing nucleotide triphosphate hydrolases"/>
    <property type="match status" value="1"/>
</dbReference>
<evidence type="ECO:0000256" key="1">
    <source>
        <dbReference type="SAM" id="MobiDB-lite"/>
    </source>
</evidence>
<protein>
    <recommendedName>
        <fullName evidence="4">P-loop containing nucleoside triphosphate hydrolase protein</fullName>
    </recommendedName>
</protein>
<comment type="caution">
    <text evidence="2">The sequence shown here is derived from an EMBL/GenBank/DDBJ whole genome shotgun (WGS) entry which is preliminary data.</text>
</comment>
<evidence type="ECO:0000313" key="2">
    <source>
        <dbReference type="EMBL" id="TKA75301.1"/>
    </source>
</evidence>
<sequence length="329" mass="37375">MGAPSSPSSSSSSSAVVHAPATTTLPLPRPADDDYGIMRYARAALIPLLLSALLLLAARQIAQPPTSLRPKIFVIGLSKTGTSSIGDALALLRYKRLGWKDIRSRHLVHTWANGDFRALINQTRYFDAFEDLPWPFMYRHMAEMYPDAKFVLSLRKDERTWLESMRRHVGRGSWQAYGYFYGATEVEGHEEVVVESYRNHTESVRAYFRDQPHRYAELVIDDGDKNWEVLCRMAECDGDRVPSIPFPKSNTAAHWQQGTVVSNLHVLWSWFVTRVEERSAESYYRGGWAAVNKVLDVCWSLVSLIEQACSELYYKAMLATAEPLTFKST</sequence>
<feature type="region of interest" description="Disordered" evidence="1">
    <location>
        <begin position="1"/>
        <end position="25"/>
    </location>
</feature>
<name>A0A4U0XGF9_9PEZI</name>
<gene>
    <name evidence="2" type="ORF">B0A55_07603</name>
</gene>
<organism evidence="2 3">
    <name type="scientific">Friedmanniomyces simplex</name>
    <dbReference type="NCBI Taxonomy" id="329884"/>
    <lineage>
        <taxon>Eukaryota</taxon>
        <taxon>Fungi</taxon>
        <taxon>Dikarya</taxon>
        <taxon>Ascomycota</taxon>
        <taxon>Pezizomycotina</taxon>
        <taxon>Dothideomycetes</taxon>
        <taxon>Dothideomycetidae</taxon>
        <taxon>Mycosphaerellales</taxon>
        <taxon>Teratosphaeriaceae</taxon>
        <taxon>Friedmanniomyces</taxon>
    </lineage>
</organism>
<dbReference type="PANTHER" id="PTHR36978">
    <property type="entry name" value="P-LOOP CONTAINING NUCLEOTIDE TRIPHOSPHATE HYDROLASE"/>
    <property type="match status" value="1"/>
</dbReference>
<proteinExistence type="predicted"/>
<reference evidence="2 3" key="1">
    <citation type="submission" date="2017-03" db="EMBL/GenBank/DDBJ databases">
        <title>Genomes of endolithic fungi from Antarctica.</title>
        <authorList>
            <person name="Coleine C."/>
            <person name="Masonjones S."/>
            <person name="Stajich J.E."/>
        </authorList>
    </citation>
    <scope>NUCLEOTIDE SEQUENCE [LARGE SCALE GENOMIC DNA]</scope>
    <source>
        <strain evidence="2 3">CCFEE 5184</strain>
    </source>
</reference>
<dbReference type="InterPro" id="IPR027417">
    <property type="entry name" value="P-loop_NTPase"/>
</dbReference>
<keyword evidence="3" id="KW-1185">Reference proteome</keyword>
<dbReference type="EMBL" id="NAJQ01000197">
    <property type="protein sequence ID" value="TKA75301.1"/>
    <property type="molecule type" value="Genomic_DNA"/>
</dbReference>
<evidence type="ECO:0000313" key="3">
    <source>
        <dbReference type="Proteomes" id="UP000309340"/>
    </source>
</evidence>
<dbReference type="OrthoDB" id="408152at2759"/>
<dbReference type="SUPFAM" id="SSF52540">
    <property type="entry name" value="P-loop containing nucleoside triphosphate hydrolases"/>
    <property type="match status" value="1"/>
</dbReference>
<dbReference type="InterPro" id="IPR040632">
    <property type="entry name" value="Sulfotransfer_4"/>
</dbReference>
<dbReference type="PANTHER" id="PTHR36978:SF4">
    <property type="entry name" value="P-LOOP CONTAINING NUCLEOSIDE TRIPHOSPHATE HYDROLASE PROTEIN"/>
    <property type="match status" value="1"/>
</dbReference>
<accession>A0A4U0XGF9</accession>
<dbReference type="Pfam" id="PF17784">
    <property type="entry name" value="Sulfotransfer_4"/>
    <property type="match status" value="1"/>
</dbReference>
<dbReference type="Proteomes" id="UP000309340">
    <property type="component" value="Unassembled WGS sequence"/>
</dbReference>
<evidence type="ECO:0008006" key="4">
    <source>
        <dbReference type="Google" id="ProtNLM"/>
    </source>
</evidence>
<dbReference type="AlphaFoldDB" id="A0A4U0XGF9"/>